<name>A0A1T4S353_9HYPH</name>
<dbReference type="EMBL" id="FUWJ01000006">
    <property type="protein sequence ID" value="SKA22516.1"/>
    <property type="molecule type" value="Genomic_DNA"/>
</dbReference>
<evidence type="ECO:0000313" key="1">
    <source>
        <dbReference type="EMBL" id="SKA22516.1"/>
    </source>
</evidence>
<protein>
    <submittedName>
        <fullName evidence="1">Uncharacterized protein</fullName>
    </submittedName>
</protein>
<dbReference type="Proteomes" id="UP000190092">
    <property type="component" value="Unassembled WGS sequence"/>
</dbReference>
<evidence type="ECO:0000313" key="2">
    <source>
        <dbReference type="Proteomes" id="UP000190092"/>
    </source>
</evidence>
<proteinExistence type="predicted"/>
<gene>
    <name evidence="1" type="ORF">SAMN02745126_04322</name>
</gene>
<sequence>MTSSRARAMKAGWTLRRLRRNTRLSTAACQSGRPFRWSWPLPTAATATLPIS</sequence>
<keyword evidence="2" id="KW-1185">Reference proteome</keyword>
<reference evidence="2" key="1">
    <citation type="submission" date="2017-02" db="EMBL/GenBank/DDBJ databases">
        <authorList>
            <person name="Varghese N."/>
            <person name="Submissions S."/>
        </authorList>
    </citation>
    <scope>NUCLEOTIDE SEQUENCE [LARGE SCALE GENOMIC DNA]</scope>
    <source>
        <strain evidence="2">ATCC 27094</strain>
    </source>
</reference>
<accession>A0A1T4S353</accession>
<dbReference type="AlphaFoldDB" id="A0A1T4S353"/>
<organism evidence="1 2">
    <name type="scientific">Enhydrobacter aerosaccus</name>
    <dbReference type="NCBI Taxonomy" id="225324"/>
    <lineage>
        <taxon>Bacteria</taxon>
        <taxon>Pseudomonadati</taxon>
        <taxon>Pseudomonadota</taxon>
        <taxon>Alphaproteobacteria</taxon>
        <taxon>Hyphomicrobiales</taxon>
        <taxon>Enhydrobacter</taxon>
    </lineage>
</organism>